<dbReference type="Gramene" id="OGLUM10G00680.1">
    <property type="protein sequence ID" value="OGLUM10G00680.1"/>
    <property type="gene ID" value="OGLUM10G00680"/>
</dbReference>
<keyword evidence="2" id="KW-1185">Reference proteome</keyword>
<dbReference type="AlphaFoldDB" id="A0A0E0B775"/>
<proteinExistence type="predicted"/>
<dbReference type="HOGENOM" id="CLU_2889447_0_0_1"/>
<name>A0A0E0B775_9ORYZ</name>
<protein>
    <submittedName>
        <fullName evidence="1">Uncharacterized protein</fullName>
    </submittedName>
</protein>
<reference evidence="1" key="1">
    <citation type="submission" date="2015-04" db="UniProtKB">
        <authorList>
            <consortium name="EnsemblPlants"/>
        </authorList>
    </citation>
    <scope>IDENTIFICATION</scope>
</reference>
<evidence type="ECO:0000313" key="2">
    <source>
        <dbReference type="Proteomes" id="UP000026961"/>
    </source>
</evidence>
<accession>A0A0E0B775</accession>
<organism evidence="1">
    <name type="scientific">Oryza glumipatula</name>
    <dbReference type="NCBI Taxonomy" id="40148"/>
    <lineage>
        <taxon>Eukaryota</taxon>
        <taxon>Viridiplantae</taxon>
        <taxon>Streptophyta</taxon>
        <taxon>Embryophyta</taxon>
        <taxon>Tracheophyta</taxon>
        <taxon>Spermatophyta</taxon>
        <taxon>Magnoliopsida</taxon>
        <taxon>Liliopsida</taxon>
        <taxon>Poales</taxon>
        <taxon>Poaceae</taxon>
        <taxon>BOP clade</taxon>
        <taxon>Oryzoideae</taxon>
        <taxon>Oryzeae</taxon>
        <taxon>Oryzinae</taxon>
        <taxon>Oryza</taxon>
    </lineage>
</organism>
<dbReference type="EnsemblPlants" id="OGLUM10G00680.1">
    <property type="protein sequence ID" value="OGLUM10G00680.1"/>
    <property type="gene ID" value="OGLUM10G00680"/>
</dbReference>
<evidence type="ECO:0000313" key="1">
    <source>
        <dbReference type="EnsemblPlants" id="OGLUM10G00680.1"/>
    </source>
</evidence>
<dbReference type="Proteomes" id="UP000026961">
    <property type="component" value="Chromosome 10"/>
</dbReference>
<sequence length="63" mass="7304">MQVFINWWEITKTELRMLQDKGNMWHCMRSAISLFRDVHVTLSVKTVDEKGPGVFRLAPQGLG</sequence>
<reference evidence="1" key="2">
    <citation type="submission" date="2018-05" db="EMBL/GenBank/DDBJ databases">
        <title>OgluRS3 (Oryza glumaepatula Reference Sequence Version 3).</title>
        <authorList>
            <person name="Zhang J."/>
            <person name="Kudrna D."/>
            <person name="Lee S."/>
            <person name="Talag J."/>
            <person name="Welchert J."/>
            <person name="Wing R.A."/>
        </authorList>
    </citation>
    <scope>NUCLEOTIDE SEQUENCE [LARGE SCALE GENOMIC DNA]</scope>
</reference>